<dbReference type="Proteomes" id="UP000031523">
    <property type="component" value="Chromosome"/>
</dbReference>
<protein>
    <submittedName>
        <fullName evidence="2">Uncharacterized protein</fullName>
    </submittedName>
</protein>
<evidence type="ECO:0000256" key="1">
    <source>
        <dbReference type="SAM" id="MobiDB-lite"/>
    </source>
</evidence>
<feature type="compositionally biased region" description="Pro residues" evidence="1">
    <location>
        <begin position="23"/>
        <end position="35"/>
    </location>
</feature>
<name>A0A0B5F1X8_STRA4</name>
<feature type="compositionally biased region" description="Basic and acidic residues" evidence="1">
    <location>
        <begin position="55"/>
        <end position="76"/>
    </location>
</feature>
<sequence length="76" mass="7893">MANSLSAPSKPVTGARSGHRPSPLSPSPAALPRPPACHHAPATEPPTPFGRISGTRRDAPGRRPSREGVPREGEIT</sequence>
<evidence type="ECO:0000313" key="2">
    <source>
        <dbReference type="EMBL" id="AJE84851.1"/>
    </source>
</evidence>
<keyword evidence="3" id="KW-1185">Reference proteome</keyword>
<dbReference type="KEGG" id="sals:SLNWT_4475"/>
<reference evidence="2 3" key="1">
    <citation type="submission" date="2015-01" db="EMBL/GenBank/DDBJ databases">
        <title>Enhanced salinomycin production by adjusting the supply of polyketide extender units in Streptomyce albus DSM 41398.</title>
        <authorList>
            <person name="Lu C."/>
        </authorList>
    </citation>
    <scope>NUCLEOTIDE SEQUENCE [LARGE SCALE GENOMIC DNA]</scope>
    <source>
        <strain evidence="3">ATCC 21838 / DSM 41398 / FERM P-419 / JCM 4703 / NBRC 107858</strain>
    </source>
</reference>
<proteinExistence type="predicted"/>
<dbReference type="AlphaFoldDB" id="A0A0B5F1X8"/>
<accession>A0A0B5F1X8</accession>
<evidence type="ECO:0000313" key="3">
    <source>
        <dbReference type="Proteomes" id="UP000031523"/>
    </source>
</evidence>
<organism evidence="2 3">
    <name type="scientific">Streptomyces albus (strain ATCC 21838 / DSM 41398 / FERM P-419 / JCM 4703 / NBRC 107858)</name>
    <dbReference type="NCBI Taxonomy" id="1081613"/>
    <lineage>
        <taxon>Bacteria</taxon>
        <taxon>Bacillati</taxon>
        <taxon>Actinomycetota</taxon>
        <taxon>Actinomycetes</taxon>
        <taxon>Kitasatosporales</taxon>
        <taxon>Streptomycetaceae</taxon>
        <taxon>Streptomyces</taxon>
    </lineage>
</organism>
<gene>
    <name evidence="2" type="ORF">SLNWT_4475</name>
</gene>
<feature type="region of interest" description="Disordered" evidence="1">
    <location>
        <begin position="1"/>
        <end position="76"/>
    </location>
</feature>
<dbReference type="EMBL" id="CP010519">
    <property type="protein sequence ID" value="AJE84851.1"/>
    <property type="molecule type" value="Genomic_DNA"/>
</dbReference>